<keyword evidence="4" id="KW-1185">Reference proteome</keyword>
<dbReference type="Proteomes" id="UP000694545">
    <property type="component" value="Unplaced"/>
</dbReference>
<accession>A0A8D2JKZ8</accession>
<organism evidence="3 4">
    <name type="scientific">Varanus komodoensis</name>
    <name type="common">Komodo dragon</name>
    <dbReference type="NCBI Taxonomy" id="61221"/>
    <lineage>
        <taxon>Eukaryota</taxon>
        <taxon>Metazoa</taxon>
        <taxon>Chordata</taxon>
        <taxon>Craniata</taxon>
        <taxon>Vertebrata</taxon>
        <taxon>Euteleostomi</taxon>
        <taxon>Lepidosauria</taxon>
        <taxon>Squamata</taxon>
        <taxon>Bifurcata</taxon>
        <taxon>Unidentata</taxon>
        <taxon>Episquamata</taxon>
        <taxon>Toxicofera</taxon>
        <taxon>Anguimorpha</taxon>
        <taxon>Paleoanguimorpha</taxon>
        <taxon>Varanoidea</taxon>
        <taxon>Varanidae</taxon>
        <taxon>Varanus</taxon>
    </lineage>
</organism>
<reference evidence="3" key="1">
    <citation type="submission" date="2025-08" db="UniProtKB">
        <authorList>
            <consortium name="Ensembl"/>
        </authorList>
    </citation>
    <scope>IDENTIFICATION</scope>
</reference>
<dbReference type="AlphaFoldDB" id="A0A8D2JKZ8"/>
<feature type="region of interest" description="Disordered" evidence="1">
    <location>
        <begin position="122"/>
        <end position="153"/>
    </location>
</feature>
<evidence type="ECO:0000313" key="4">
    <source>
        <dbReference type="Proteomes" id="UP000694545"/>
    </source>
</evidence>
<name>A0A8D2JKZ8_VARKO</name>
<feature type="signal peptide" evidence="2">
    <location>
        <begin position="1"/>
        <end position="21"/>
    </location>
</feature>
<evidence type="ECO:0000256" key="2">
    <source>
        <dbReference type="SAM" id="SignalP"/>
    </source>
</evidence>
<dbReference type="GO" id="GO:0070328">
    <property type="term" value="P:triglyceride homeostasis"/>
    <property type="evidence" value="ECO:0007669"/>
    <property type="project" value="InterPro"/>
</dbReference>
<dbReference type="PANTHER" id="PTHR21463:SF0">
    <property type="entry name" value="ANGIOPOIETIN-LIKE PROTEIN 8"/>
    <property type="match status" value="1"/>
</dbReference>
<reference evidence="3" key="2">
    <citation type="submission" date="2025-09" db="UniProtKB">
        <authorList>
            <consortium name="Ensembl"/>
        </authorList>
    </citation>
    <scope>IDENTIFICATION</scope>
</reference>
<sequence>MRFPTLLLLGTAALLAAPSSALPPPKERAPKTASWDEMNLLAHGMLQLGHGLKDHVDSTRSQLRQLAELLGAHNASISSLERSAVEQRRQFSRAQRLLDGRVAELDSRVRMLAARLAGCERLDSADNTSSSDRAPELGALQVRPGGQRGGGAE</sequence>
<dbReference type="Ensembl" id="ENSVKKT00000012177.1">
    <property type="protein sequence ID" value="ENSVKKP00000011895.1"/>
    <property type="gene ID" value="ENSVKKG00000008271.1"/>
</dbReference>
<protein>
    <submittedName>
        <fullName evidence="3">Uncharacterized protein</fullName>
    </submittedName>
</protein>
<dbReference type="InterPro" id="IPR026614">
    <property type="entry name" value="ANGPTL8"/>
</dbReference>
<proteinExistence type="predicted"/>
<dbReference type="GO" id="GO:0019216">
    <property type="term" value="P:regulation of lipid metabolic process"/>
    <property type="evidence" value="ECO:0007669"/>
    <property type="project" value="InterPro"/>
</dbReference>
<dbReference type="OMA" id="GCERLDS"/>
<evidence type="ECO:0000313" key="3">
    <source>
        <dbReference type="Ensembl" id="ENSVKKP00000011895.1"/>
    </source>
</evidence>
<feature type="chain" id="PRO_5034888349" evidence="2">
    <location>
        <begin position="22"/>
        <end position="153"/>
    </location>
</feature>
<dbReference type="PANTHER" id="PTHR21463">
    <property type="entry name" value="ANGIOPOIETIN-LIKE PROTEIN 8"/>
    <property type="match status" value="1"/>
</dbReference>
<keyword evidence="2" id="KW-0732">Signal</keyword>
<evidence type="ECO:0000256" key="1">
    <source>
        <dbReference type="SAM" id="MobiDB-lite"/>
    </source>
</evidence>